<dbReference type="SUPFAM" id="SSF53448">
    <property type="entry name" value="Nucleotide-diphospho-sugar transferases"/>
    <property type="match status" value="1"/>
</dbReference>
<evidence type="ECO:0000313" key="7">
    <source>
        <dbReference type="Proteomes" id="UP000215127"/>
    </source>
</evidence>
<evidence type="ECO:0000256" key="2">
    <source>
        <dbReference type="ARBA" id="ARBA00022676"/>
    </source>
</evidence>
<dbReference type="AlphaFoldDB" id="A0A1X7RYR3"/>
<dbReference type="GO" id="GO:0016757">
    <property type="term" value="F:glycosyltransferase activity"/>
    <property type="evidence" value="ECO:0007669"/>
    <property type="project" value="UniProtKB-KW"/>
</dbReference>
<keyword evidence="5" id="KW-0812">Transmembrane</keyword>
<dbReference type="PANTHER" id="PTHR31306">
    <property type="entry name" value="ALPHA-1,6-MANNOSYLTRANSFERASE MNN11-RELATED"/>
    <property type="match status" value="1"/>
</dbReference>
<keyword evidence="2" id="KW-0328">Glycosyltransferase</keyword>
<dbReference type="InterPro" id="IPR008630">
    <property type="entry name" value="Glyco_trans_34"/>
</dbReference>
<comment type="similarity">
    <text evidence="1">Belongs to the glycosyltransferase 34 family.</text>
</comment>
<accession>A0A1X7RYR3</accession>
<dbReference type="STRING" id="1276538.A0A1X7RYR3"/>
<feature type="region of interest" description="Disordered" evidence="4">
    <location>
        <begin position="344"/>
        <end position="396"/>
    </location>
</feature>
<proteinExistence type="inferred from homology"/>
<evidence type="ECO:0000256" key="5">
    <source>
        <dbReference type="SAM" id="Phobius"/>
    </source>
</evidence>
<protein>
    <recommendedName>
        <fullName evidence="8">Galactosyl transferase GMA12/MNN10 family protein</fullName>
    </recommendedName>
</protein>
<evidence type="ECO:0000313" key="6">
    <source>
        <dbReference type="EMBL" id="SMQ52582.1"/>
    </source>
</evidence>
<dbReference type="PANTHER" id="PTHR31306:SF8">
    <property type="entry name" value="GLYCOSYLTRANSFERASE FAMILY 34 PROTEIN"/>
    <property type="match status" value="1"/>
</dbReference>
<keyword evidence="5" id="KW-0472">Membrane</keyword>
<dbReference type="InterPro" id="IPR029044">
    <property type="entry name" value="Nucleotide-diphossugar_trans"/>
</dbReference>
<dbReference type="GO" id="GO:0006487">
    <property type="term" value="P:protein N-linked glycosylation"/>
    <property type="evidence" value="ECO:0007669"/>
    <property type="project" value="TreeGrafter"/>
</dbReference>
<dbReference type="GO" id="GO:0000139">
    <property type="term" value="C:Golgi membrane"/>
    <property type="evidence" value="ECO:0007669"/>
    <property type="project" value="TreeGrafter"/>
</dbReference>
<keyword evidence="5" id="KW-1133">Transmembrane helix</keyword>
<reference evidence="6 7" key="1">
    <citation type="submission" date="2016-06" db="EMBL/GenBank/DDBJ databases">
        <authorList>
            <person name="Kjaerup R.B."/>
            <person name="Dalgaard T.S."/>
            <person name="Juul-Madsen H.R."/>
        </authorList>
    </citation>
    <scope>NUCLEOTIDE SEQUENCE [LARGE SCALE GENOMIC DNA]</scope>
</reference>
<evidence type="ECO:0000256" key="1">
    <source>
        <dbReference type="ARBA" id="ARBA00005664"/>
    </source>
</evidence>
<feature type="transmembrane region" description="Helical" evidence="5">
    <location>
        <begin position="6"/>
        <end position="24"/>
    </location>
</feature>
<keyword evidence="3" id="KW-0808">Transferase</keyword>
<evidence type="ECO:0000256" key="3">
    <source>
        <dbReference type="ARBA" id="ARBA00022679"/>
    </source>
</evidence>
<dbReference type="Gene3D" id="3.90.550.10">
    <property type="entry name" value="Spore Coat Polysaccharide Biosynthesis Protein SpsA, Chain A"/>
    <property type="match status" value="1"/>
</dbReference>
<dbReference type="Pfam" id="PF05637">
    <property type="entry name" value="Glyco_transf_34"/>
    <property type="match status" value="1"/>
</dbReference>
<name>A0A1X7RYR3_ZYMT9</name>
<dbReference type="Proteomes" id="UP000215127">
    <property type="component" value="Chromosome 7"/>
</dbReference>
<sequence length="396" mass="44279">MGSHVVQRAVLLALIGIFAIYTTIEYISTRRVLARCVAVVGVQHESTLSRTEISQTDDSNATSLAGVSIEKQVAVVDSSLGTEPSQSTAIGKVTMLYGAWAELEENQAILRTHEEHAKLNGHSMHVLNRKIMHGMWSKLSYMLMLVLSELVKPEEKRMKWLFWFDLDIVVMNPNVPLDIFLPPEDGFSHINVVLTNDHHGLNTGSFFLRVNEWAVDYLVDTIALHGYKPDLKLKYSDQSAQEVVTLDNKYVNNTIYVPQRWFNAYRGPRNDRELLIKNAKVPENTIKAGDLQLHFAGKKVKHLIPTYLAIAANNSMGWRMPLRETRLPAEIALFWKLAKEKREWDKPVKSTPRGGSQKATTAEMTSADGAEDSLAGEDDRTSLTSDAGGEGFESGS</sequence>
<organism evidence="6 7">
    <name type="scientific">Zymoseptoria tritici (strain ST99CH_3D7)</name>
    <dbReference type="NCBI Taxonomy" id="1276538"/>
    <lineage>
        <taxon>Eukaryota</taxon>
        <taxon>Fungi</taxon>
        <taxon>Dikarya</taxon>
        <taxon>Ascomycota</taxon>
        <taxon>Pezizomycotina</taxon>
        <taxon>Dothideomycetes</taxon>
        <taxon>Dothideomycetidae</taxon>
        <taxon>Mycosphaerellales</taxon>
        <taxon>Mycosphaerellaceae</taxon>
        <taxon>Zymoseptoria</taxon>
    </lineage>
</organism>
<gene>
    <name evidence="6" type="ORF">ZT3D7_G7735</name>
</gene>
<dbReference type="EMBL" id="LT853698">
    <property type="protein sequence ID" value="SMQ52582.1"/>
    <property type="molecule type" value="Genomic_DNA"/>
</dbReference>
<evidence type="ECO:0000256" key="4">
    <source>
        <dbReference type="SAM" id="MobiDB-lite"/>
    </source>
</evidence>
<keyword evidence="7" id="KW-1185">Reference proteome</keyword>
<feature type="compositionally biased region" description="Polar residues" evidence="4">
    <location>
        <begin position="353"/>
        <end position="364"/>
    </location>
</feature>
<evidence type="ECO:0008006" key="8">
    <source>
        <dbReference type="Google" id="ProtNLM"/>
    </source>
</evidence>